<dbReference type="Gene3D" id="1.20.58.340">
    <property type="entry name" value="Magnesium transport protein CorA, transmembrane region"/>
    <property type="match status" value="2"/>
</dbReference>
<evidence type="ECO:0000256" key="5">
    <source>
        <dbReference type="ARBA" id="ARBA00022519"/>
    </source>
</evidence>
<accession>A0A4R5LSQ0</accession>
<evidence type="ECO:0000256" key="11">
    <source>
        <dbReference type="SAM" id="Coils"/>
    </source>
</evidence>
<dbReference type="GO" id="GO:0005886">
    <property type="term" value="C:plasma membrane"/>
    <property type="evidence" value="ECO:0007669"/>
    <property type="project" value="UniProtKB-SubCell"/>
</dbReference>
<evidence type="ECO:0000256" key="8">
    <source>
        <dbReference type="ARBA" id="ARBA00022989"/>
    </source>
</evidence>
<keyword evidence="6 12" id="KW-0812">Transmembrane</keyword>
<keyword evidence="9" id="KW-0406">Ion transport</keyword>
<keyword evidence="11" id="KW-0175">Coiled coil</keyword>
<evidence type="ECO:0000256" key="3">
    <source>
        <dbReference type="ARBA" id="ARBA00022448"/>
    </source>
</evidence>
<keyword evidence="8 12" id="KW-1133">Transmembrane helix</keyword>
<evidence type="ECO:0000256" key="4">
    <source>
        <dbReference type="ARBA" id="ARBA00022475"/>
    </source>
</evidence>
<dbReference type="CDD" id="cd12833">
    <property type="entry name" value="ZntB-like_1"/>
    <property type="match status" value="1"/>
</dbReference>
<dbReference type="AlphaFoldDB" id="A0A4R5LSQ0"/>
<dbReference type="Proteomes" id="UP000295554">
    <property type="component" value="Unassembled WGS sequence"/>
</dbReference>
<evidence type="ECO:0000313" key="14">
    <source>
        <dbReference type="Proteomes" id="UP000295554"/>
    </source>
</evidence>
<feature type="transmembrane region" description="Helical" evidence="12">
    <location>
        <begin position="301"/>
        <end position="321"/>
    </location>
</feature>
<feature type="transmembrane region" description="Helical" evidence="12">
    <location>
        <begin position="268"/>
        <end position="289"/>
    </location>
</feature>
<evidence type="ECO:0000256" key="12">
    <source>
        <dbReference type="SAM" id="Phobius"/>
    </source>
</evidence>
<dbReference type="EMBL" id="SMSE01000002">
    <property type="protein sequence ID" value="TDG13921.1"/>
    <property type="molecule type" value="Genomic_DNA"/>
</dbReference>
<dbReference type="RefSeq" id="WP_133212366.1">
    <property type="nucleotide sequence ID" value="NZ_SMSE01000002.1"/>
</dbReference>
<reference evidence="13 14" key="1">
    <citation type="submission" date="2019-03" db="EMBL/GenBank/DDBJ databases">
        <title>Seongchinamella monodicae gen. nov., sp. nov., a novel member of the Gammaproteobacteria isolated from a tidal mudflat of beach.</title>
        <authorList>
            <person name="Yang H.G."/>
            <person name="Kang J.W."/>
            <person name="Lee S.D."/>
        </authorList>
    </citation>
    <scope>NUCLEOTIDE SEQUENCE [LARGE SCALE GENOMIC DNA]</scope>
    <source>
        <strain evidence="13 14">GH4-78</strain>
    </source>
</reference>
<dbReference type="OrthoDB" id="9803484at2"/>
<comment type="subcellular location">
    <subcellularLocation>
        <location evidence="1">Cell membrane</location>
        <topology evidence="1">Multi-pass membrane protein</topology>
    </subcellularLocation>
</comment>
<sequence>MPEQTAPKGLLHAILLDGKGGCVHLPWEDVARWQPEQGCLWLHFYFEDPQSQVWLEQHSGLSEIAVSALVTDETRPRTLNRGDNLLLALRGVNLAPGDDPEDMVSLRLWTDGRRVVSTRRRKLVSTQDVIEELEAGHGPQNAAELLVTWIDRVVLRMNDTIEQLEEEVLALEEKILSGETSGLRVQIAQLRKKTISLRRYLAPQREAMNRLASENLSWLDEINRLRLRETNDRQMRYIEDLDEIRDRAALAQEELFTRVSEQMNERSYIFTVVATIFLPLGFFTGLMGINVGGMPGVENASAFWIVVAACLGLTGLLALVFRFKRWL</sequence>
<evidence type="ECO:0000256" key="2">
    <source>
        <dbReference type="ARBA" id="ARBA00009765"/>
    </source>
</evidence>
<evidence type="ECO:0000256" key="1">
    <source>
        <dbReference type="ARBA" id="ARBA00004651"/>
    </source>
</evidence>
<dbReference type="SUPFAM" id="SSF143865">
    <property type="entry name" value="CorA soluble domain-like"/>
    <property type="match status" value="1"/>
</dbReference>
<evidence type="ECO:0000256" key="10">
    <source>
        <dbReference type="ARBA" id="ARBA00023136"/>
    </source>
</evidence>
<keyword evidence="3" id="KW-0813">Transport</keyword>
<dbReference type="GO" id="GO:0000287">
    <property type="term" value="F:magnesium ion binding"/>
    <property type="evidence" value="ECO:0007669"/>
    <property type="project" value="TreeGrafter"/>
</dbReference>
<dbReference type="GO" id="GO:0050897">
    <property type="term" value="F:cobalt ion binding"/>
    <property type="evidence" value="ECO:0007669"/>
    <property type="project" value="TreeGrafter"/>
</dbReference>
<organism evidence="13 14">
    <name type="scientific">Seongchinamella unica</name>
    <dbReference type="NCBI Taxonomy" id="2547392"/>
    <lineage>
        <taxon>Bacteria</taxon>
        <taxon>Pseudomonadati</taxon>
        <taxon>Pseudomonadota</taxon>
        <taxon>Gammaproteobacteria</taxon>
        <taxon>Cellvibrionales</taxon>
        <taxon>Halieaceae</taxon>
        <taxon>Seongchinamella</taxon>
    </lineage>
</organism>
<dbReference type="Gene3D" id="3.30.460.20">
    <property type="entry name" value="CorA soluble domain-like"/>
    <property type="match status" value="1"/>
</dbReference>
<evidence type="ECO:0000256" key="9">
    <source>
        <dbReference type="ARBA" id="ARBA00023065"/>
    </source>
</evidence>
<dbReference type="PANTHER" id="PTHR46494:SF3">
    <property type="entry name" value="ZINC TRANSPORT PROTEIN ZNTB"/>
    <property type="match status" value="1"/>
</dbReference>
<evidence type="ECO:0000256" key="7">
    <source>
        <dbReference type="ARBA" id="ARBA00022833"/>
    </source>
</evidence>
<dbReference type="InterPro" id="IPR045863">
    <property type="entry name" value="CorA_TM1_TM2"/>
</dbReference>
<dbReference type="PANTHER" id="PTHR46494">
    <property type="entry name" value="CORA FAMILY METAL ION TRANSPORTER (EUROFUNG)"/>
    <property type="match status" value="1"/>
</dbReference>
<comment type="caution">
    <text evidence="13">The sequence shown here is derived from an EMBL/GenBank/DDBJ whole genome shotgun (WGS) entry which is preliminary data.</text>
</comment>
<dbReference type="InterPro" id="IPR002523">
    <property type="entry name" value="MgTranspt_CorA/ZnTranspt_ZntB"/>
</dbReference>
<comment type="similarity">
    <text evidence="2">Belongs to the CorA metal ion transporter (MIT) (TC 1.A.35) family.</text>
</comment>
<dbReference type="SUPFAM" id="SSF144083">
    <property type="entry name" value="Magnesium transport protein CorA, transmembrane region"/>
    <property type="match status" value="1"/>
</dbReference>
<evidence type="ECO:0000256" key="6">
    <source>
        <dbReference type="ARBA" id="ARBA00022692"/>
    </source>
</evidence>
<dbReference type="GO" id="GO:0015087">
    <property type="term" value="F:cobalt ion transmembrane transporter activity"/>
    <property type="evidence" value="ECO:0007669"/>
    <property type="project" value="TreeGrafter"/>
</dbReference>
<name>A0A4R5LSQ0_9GAMM</name>
<dbReference type="GO" id="GO:0015095">
    <property type="term" value="F:magnesium ion transmembrane transporter activity"/>
    <property type="evidence" value="ECO:0007669"/>
    <property type="project" value="TreeGrafter"/>
</dbReference>
<keyword evidence="7" id="KW-0862">Zinc</keyword>
<keyword evidence="10 12" id="KW-0472">Membrane</keyword>
<keyword evidence="14" id="KW-1185">Reference proteome</keyword>
<keyword evidence="4" id="KW-1003">Cell membrane</keyword>
<evidence type="ECO:0000313" key="13">
    <source>
        <dbReference type="EMBL" id="TDG13921.1"/>
    </source>
</evidence>
<protein>
    <submittedName>
        <fullName evidence="13">Zinc transporter ZntB</fullName>
    </submittedName>
</protein>
<proteinExistence type="inferred from homology"/>
<gene>
    <name evidence="13" type="ORF">E2F43_10510</name>
</gene>
<dbReference type="Pfam" id="PF01544">
    <property type="entry name" value="CorA"/>
    <property type="match status" value="1"/>
</dbReference>
<feature type="coiled-coil region" evidence="11">
    <location>
        <begin position="154"/>
        <end position="181"/>
    </location>
</feature>
<keyword evidence="5" id="KW-0997">Cell inner membrane</keyword>
<dbReference type="InterPro" id="IPR045861">
    <property type="entry name" value="CorA_cytoplasmic_dom"/>
</dbReference>